<proteinExistence type="predicted"/>
<feature type="domain" description="ATPase BadF/BadG/BcrA/BcrD type" evidence="1">
    <location>
        <begin position="18"/>
        <end position="294"/>
    </location>
</feature>
<dbReference type="PANTHER" id="PTHR43190">
    <property type="entry name" value="N-ACETYL-D-GLUCOSAMINE KINASE"/>
    <property type="match status" value="1"/>
</dbReference>
<evidence type="ECO:0000259" key="1">
    <source>
        <dbReference type="Pfam" id="PF01869"/>
    </source>
</evidence>
<name>A0ABD7UYA2_9ACTN</name>
<dbReference type="InterPro" id="IPR043129">
    <property type="entry name" value="ATPase_NBD"/>
</dbReference>
<dbReference type="SUPFAM" id="SSF53067">
    <property type="entry name" value="Actin-like ATPase domain"/>
    <property type="match status" value="1"/>
</dbReference>
<dbReference type="Pfam" id="PF01869">
    <property type="entry name" value="BcrAD_BadFG"/>
    <property type="match status" value="1"/>
</dbReference>
<comment type="caution">
    <text evidence="2">The sequence shown here is derived from an EMBL/GenBank/DDBJ whole genome shotgun (WGS) entry which is preliminary data.</text>
</comment>
<dbReference type="AlphaFoldDB" id="A0ABD7UYA2"/>
<dbReference type="InterPro" id="IPR002731">
    <property type="entry name" value="ATPase_BadF"/>
</dbReference>
<dbReference type="RefSeq" id="WP_181954796.1">
    <property type="nucleotide sequence ID" value="NZ_CAACYD010000005.1"/>
</dbReference>
<evidence type="ECO:0000313" key="2">
    <source>
        <dbReference type="EMBL" id="VFA81497.1"/>
    </source>
</evidence>
<reference evidence="2 3" key="1">
    <citation type="submission" date="2019-02" db="EMBL/GenBank/DDBJ databases">
        <authorList>
            <consortium name="Pathogen Informatics"/>
        </authorList>
    </citation>
    <scope>NUCLEOTIDE SEQUENCE [LARGE SCALE GENOMIC DNA]</scope>
    <source>
        <strain evidence="2 3">3012STDY6756503</strain>
    </source>
</reference>
<organism evidence="2 3">
    <name type="scientific">Gordonia paraffinivorans</name>
    <dbReference type="NCBI Taxonomy" id="175628"/>
    <lineage>
        <taxon>Bacteria</taxon>
        <taxon>Bacillati</taxon>
        <taxon>Actinomycetota</taxon>
        <taxon>Actinomycetes</taxon>
        <taxon>Mycobacteriales</taxon>
        <taxon>Gordoniaceae</taxon>
        <taxon>Gordonia</taxon>
    </lineage>
</organism>
<dbReference type="Gene3D" id="3.30.420.40">
    <property type="match status" value="2"/>
</dbReference>
<protein>
    <submittedName>
        <fullName evidence="2">BadF/BadG/BcrA/BcrD ATPase family</fullName>
    </submittedName>
</protein>
<dbReference type="GeneID" id="60748613"/>
<dbReference type="Proteomes" id="UP000360750">
    <property type="component" value="Unassembled WGS sequence"/>
</dbReference>
<sequence length="323" mass="33425">MGDTVHPVADQTRGRILIDGGQTGTRLRIETSAGAEERELGPIRTDRPVVEQIGAAVHDVVSAMPDEPAPGAGWTLAAGITGLTPQAARPSALLASVGDLGVDSVVLAHDSVTAYLAANGDAHGVVTAVGTGVVTLGVGGAGVCRVDGWGYLFGDAGSAYWMGRAGIDAALRAFDGRGEETVLQDLVAEVFGPLPELYMVVQGDPARVSMVAGFARKVDEAARSGDAVAERIVDEAAGELAHSAVTALGRSGHRPGETARISWTGTVMGVNARLRERFAALVSDRAPGVDVAAPYGQPLDGVRRLVELDPDHPLSVEVYRSRR</sequence>
<dbReference type="EMBL" id="CAACYD010000005">
    <property type="protein sequence ID" value="VFA81497.1"/>
    <property type="molecule type" value="Genomic_DNA"/>
</dbReference>
<gene>
    <name evidence="2" type="ORF">NCTC8139_00563</name>
</gene>
<dbReference type="InterPro" id="IPR052519">
    <property type="entry name" value="Euk-type_GlcNAc_Kinase"/>
</dbReference>
<evidence type="ECO:0000313" key="3">
    <source>
        <dbReference type="Proteomes" id="UP000360750"/>
    </source>
</evidence>
<dbReference type="PANTHER" id="PTHR43190:SF3">
    <property type="entry name" value="N-ACETYL-D-GLUCOSAMINE KINASE"/>
    <property type="match status" value="1"/>
</dbReference>
<accession>A0ABD7UYA2</accession>